<organism evidence="1 2">
    <name type="scientific">Croceivirga radicis</name>
    <dbReference type="NCBI Taxonomy" id="1929488"/>
    <lineage>
        <taxon>Bacteria</taxon>
        <taxon>Pseudomonadati</taxon>
        <taxon>Bacteroidota</taxon>
        <taxon>Flavobacteriia</taxon>
        <taxon>Flavobacteriales</taxon>
        <taxon>Flavobacteriaceae</taxon>
        <taxon>Croceivirga</taxon>
    </lineage>
</organism>
<name>A0A1V6LQP5_9FLAO</name>
<dbReference type="Proteomes" id="UP000191680">
    <property type="component" value="Unassembled WGS sequence"/>
</dbReference>
<sequence length="132" mass="14814">MIDSVKIDILNFDGNQWLHNSLLEFHVYTNTRTGELGNKLVAKYRGLKFILRESSMCSGAYNCSIEGSLHKYFNRGRNNTTDFDIGQLQDAILEIQKKFNVDPNLAILRNLEVGINLNVPLSAGELIGNLVA</sequence>
<evidence type="ECO:0000313" key="1">
    <source>
        <dbReference type="EMBL" id="OQD42514.1"/>
    </source>
</evidence>
<comment type="caution">
    <text evidence="1">The sequence shown here is derived from an EMBL/GenBank/DDBJ whole genome shotgun (WGS) entry which is preliminary data.</text>
</comment>
<dbReference type="OrthoDB" id="795069at2"/>
<reference evidence="1 2" key="1">
    <citation type="submission" date="2016-12" db="EMBL/GenBank/DDBJ databases">
        <authorList>
            <person name="Song W.-J."/>
            <person name="Kurnit D.M."/>
        </authorList>
    </citation>
    <scope>NUCLEOTIDE SEQUENCE [LARGE SCALE GENOMIC DNA]</scope>
    <source>
        <strain evidence="1 2">HSG9</strain>
    </source>
</reference>
<dbReference type="EMBL" id="MTBC01000006">
    <property type="protein sequence ID" value="OQD42514.1"/>
    <property type="molecule type" value="Genomic_DNA"/>
</dbReference>
<proteinExistence type="predicted"/>
<dbReference type="RefSeq" id="WP_080319200.1">
    <property type="nucleotide sequence ID" value="NZ_MTBC01000006.1"/>
</dbReference>
<evidence type="ECO:0000313" key="2">
    <source>
        <dbReference type="Proteomes" id="UP000191680"/>
    </source>
</evidence>
<protein>
    <submittedName>
        <fullName evidence="1">Uncharacterized protein</fullName>
    </submittedName>
</protein>
<accession>A0A1V6LQP5</accession>
<dbReference type="AlphaFoldDB" id="A0A1V6LQP5"/>
<keyword evidence="2" id="KW-1185">Reference proteome</keyword>
<gene>
    <name evidence="1" type="ORF">BUL40_10355</name>
</gene>